<proteinExistence type="predicted"/>
<protein>
    <submittedName>
        <fullName evidence="2">Uncharacterized protein</fullName>
    </submittedName>
</protein>
<gene>
    <name evidence="2" type="ORF">IUJ34_09670</name>
</gene>
<accession>A0A7S9HF00</accession>
<sequence length="194" mass="22529">MNILTQYGKEIVSILVPLITFLLNNFLKSTAKMSIGELHQFSFLIEEPIKNENGDIIKPKQIINTKSYIIINEGREAAKKFELIFNYKSNMYLNIWPARPYVEGYDQNGRYILTFDYIAPKENFRCEVLSINSDLPELLSSRSEQGLTKLISLYPQKVLNKYFVKFIQCCLFLGIASFVYIMILLLQWLITMTG</sequence>
<evidence type="ECO:0000313" key="2">
    <source>
        <dbReference type="EMBL" id="QPG07759.1"/>
    </source>
</evidence>
<dbReference type="AlphaFoldDB" id="A0A7S9HF00"/>
<evidence type="ECO:0000256" key="1">
    <source>
        <dbReference type="SAM" id="Phobius"/>
    </source>
</evidence>
<organism evidence="2 3">
    <name type="scientific">Klebsiella pneumoniae subsp. pneumoniae</name>
    <dbReference type="NCBI Taxonomy" id="72407"/>
    <lineage>
        <taxon>Bacteria</taxon>
        <taxon>Pseudomonadati</taxon>
        <taxon>Pseudomonadota</taxon>
        <taxon>Gammaproteobacteria</taxon>
        <taxon>Enterobacterales</taxon>
        <taxon>Enterobacteriaceae</taxon>
        <taxon>Klebsiella/Raoultella group</taxon>
        <taxon>Klebsiella</taxon>
        <taxon>Klebsiella pneumoniae complex</taxon>
    </lineage>
</organism>
<feature type="transmembrane region" description="Helical" evidence="1">
    <location>
        <begin position="166"/>
        <end position="190"/>
    </location>
</feature>
<evidence type="ECO:0000313" key="3">
    <source>
        <dbReference type="Proteomes" id="UP000594592"/>
    </source>
</evidence>
<feature type="transmembrane region" description="Helical" evidence="1">
    <location>
        <begin position="6"/>
        <end position="27"/>
    </location>
</feature>
<keyword evidence="1" id="KW-0812">Transmembrane</keyword>
<keyword evidence="1" id="KW-0472">Membrane</keyword>
<dbReference type="EMBL" id="CP064820">
    <property type="protein sequence ID" value="QPG07759.1"/>
    <property type="molecule type" value="Genomic_DNA"/>
</dbReference>
<reference evidence="2 3" key="1">
    <citation type="submission" date="2020-11" db="EMBL/GenBank/DDBJ databases">
        <title>Whole Genome sequence of MDR strain of Klebsiella pneumoniae K219 isolated from sputum.</title>
        <authorList>
            <person name="Aditi B.P."/>
            <person name="Mahalakshmi K."/>
            <person name="Naveen Kumar V."/>
        </authorList>
    </citation>
    <scope>NUCLEOTIDE SEQUENCE [LARGE SCALE GENOMIC DNA]</scope>
    <source>
        <strain evidence="2 3">K219</strain>
    </source>
</reference>
<dbReference type="Proteomes" id="UP000594592">
    <property type="component" value="Chromosome"/>
</dbReference>
<name>A0A7S9HF00_KLEPN</name>
<keyword evidence="1" id="KW-1133">Transmembrane helix</keyword>